<proteinExistence type="predicted"/>
<dbReference type="InterPro" id="IPR055560">
    <property type="entry name" value="DUF7136"/>
</dbReference>
<keyword evidence="3" id="KW-1185">Reference proteome</keyword>
<feature type="domain" description="DUF7136" evidence="1">
    <location>
        <begin position="24"/>
        <end position="226"/>
    </location>
</feature>
<dbReference type="EMBL" id="ML735709">
    <property type="protein sequence ID" value="KAE8420411.1"/>
    <property type="molecule type" value="Genomic_DNA"/>
</dbReference>
<reference evidence="2 3" key="1">
    <citation type="submission" date="2019-04" db="EMBL/GenBank/DDBJ databases">
        <authorList>
            <consortium name="DOE Joint Genome Institute"/>
            <person name="Mondo S."/>
            <person name="Kjaerbolling I."/>
            <person name="Vesth T."/>
            <person name="Frisvad J.C."/>
            <person name="Nybo J.L."/>
            <person name="Theobald S."/>
            <person name="Kildgaard S."/>
            <person name="Isbrandt T."/>
            <person name="Kuo A."/>
            <person name="Sato A."/>
            <person name="Lyhne E.K."/>
            <person name="Kogle M.E."/>
            <person name="Wiebenga A."/>
            <person name="Kun R.S."/>
            <person name="Lubbers R.J."/>
            <person name="Makela M.R."/>
            <person name="Barry K."/>
            <person name="Chovatia M."/>
            <person name="Clum A."/>
            <person name="Daum C."/>
            <person name="Haridas S."/>
            <person name="He G."/>
            <person name="LaButti K."/>
            <person name="Lipzen A."/>
            <person name="Riley R."/>
            <person name="Salamov A."/>
            <person name="Simmons B.A."/>
            <person name="Magnuson J.K."/>
            <person name="Henrissat B."/>
            <person name="Mortensen U.H."/>
            <person name="Larsen T.O."/>
            <person name="Devries R.P."/>
            <person name="Grigoriev I.V."/>
            <person name="Machida M."/>
            <person name="Baker S.E."/>
            <person name="Andersen M.R."/>
            <person name="Cantor M.N."/>
            <person name="Hua S.X."/>
        </authorList>
    </citation>
    <scope>NUCLEOTIDE SEQUENCE [LARGE SCALE GENOMIC DNA]</scope>
    <source>
        <strain evidence="2 3">CBS 117616</strain>
    </source>
</reference>
<organism evidence="2 3">
    <name type="scientific">Aspergillus pseudocaelatus</name>
    <dbReference type="NCBI Taxonomy" id="1825620"/>
    <lineage>
        <taxon>Eukaryota</taxon>
        <taxon>Fungi</taxon>
        <taxon>Dikarya</taxon>
        <taxon>Ascomycota</taxon>
        <taxon>Pezizomycotina</taxon>
        <taxon>Eurotiomycetes</taxon>
        <taxon>Eurotiomycetidae</taxon>
        <taxon>Eurotiales</taxon>
        <taxon>Aspergillaceae</taxon>
        <taxon>Aspergillus</taxon>
        <taxon>Aspergillus subgen. Circumdati</taxon>
    </lineage>
</organism>
<evidence type="ECO:0000313" key="2">
    <source>
        <dbReference type="EMBL" id="KAE8420411.1"/>
    </source>
</evidence>
<evidence type="ECO:0000313" key="3">
    <source>
        <dbReference type="Proteomes" id="UP000325395"/>
    </source>
</evidence>
<sequence>MASSVPLKRYRLAFSVWFCHVCHLVFPRNDTYSPIDYFPPILGLQNAKAAWPQGVMIYWKLEEVDQDTRLQQVYFPPRELQYYAGGEYHTRDQAPSDPFIYYHFPISLRNFTSGQWRYSCRFGFAQNCTGPQSSGERWLLSQSRKEVIFRTAAGGKAVDLLDRREDCFGEPVTFEIMDWTRTLWTHSDTCPILNETALRPNPCALQLNQTVVDDITAAIETEKGCKAGSLANVTDVCESGAKRSGSLGMFSLQMGTFWILLTVLLF</sequence>
<accession>A0ABQ6WVW4</accession>
<gene>
    <name evidence="2" type="ORF">BDV36DRAFT_293298</name>
</gene>
<dbReference type="Proteomes" id="UP000325395">
    <property type="component" value="Unassembled WGS sequence"/>
</dbReference>
<evidence type="ECO:0000259" key="1">
    <source>
        <dbReference type="Pfam" id="PF23584"/>
    </source>
</evidence>
<name>A0ABQ6WVW4_9EURO</name>
<dbReference type="Pfam" id="PF23584">
    <property type="entry name" value="DUF7136"/>
    <property type="match status" value="1"/>
</dbReference>
<protein>
    <recommendedName>
        <fullName evidence="1">DUF7136 domain-containing protein</fullName>
    </recommendedName>
</protein>